<keyword evidence="1" id="KW-1133">Transmembrane helix</keyword>
<keyword evidence="3" id="KW-1185">Reference proteome</keyword>
<evidence type="ECO:0000313" key="2">
    <source>
        <dbReference type="EMBL" id="GGI64969.1"/>
    </source>
</evidence>
<dbReference type="RefSeq" id="WP_188366815.1">
    <property type="nucleotide sequence ID" value="NZ_BMDT01000002.1"/>
</dbReference>
<keyword evidence="1" id="KW-0812">Transmembrane</keyword>
<proteinExistence type="predicted"/>
<feature type="transmembrane region" description="Helical" evidence="1">
    <location>
        <begin position="42"/>
        <end position="60"/>
    </location>
</feature>
<organism evidence="2 3">
    <name type="scientific">Enterococcus alcedinis</name>
    <dbReference type="NCBI Taxonomy" id="1274384"/>
    <lineage>
        <taxon>Bacteria</taxon>
        <taxon>Bacillati</taxon>
        <taxon>Bacillota</taxon>
        <taxon>Bacilli</taxon>
        <taxon>Lactobacillales</taxon>
        <taxon>Enterococcaceae</taxon>
        <taxon>Enterococcus</taxon>
    </lineage>
</organism>
<protein>
    <submittedName>
        <fullName evidence="2">Uncharacterized protein</fullName>
    </submittedName>
</protein>
<accession>A0A917N4D8</accession>
<dbReference type="AlphaFoldDB" id="A0A917N4D8"/>
<evidence type="ECO:0000256" key="1">
    <source>
        <dbReference type="SAM" id="Phobius"/>
    </source>
</evidence>
<name>A0A917N4D8_9ENTE</name>
<gene>
    <name evidence="2" type="ORF">GCM10011482_06230</name>
</gene>
<evidence type="ECO:0000313" key="3">
    <source>
        <dbReference type="Proteomes" id="UP000622610"/>
    </source>
</evidence>
<dbReference type="EMBL" id="BMDT01000002">
    <property type="protein sequence ID" value="GGI64969.1"/>
    <property type="molecule type" value="Genomic_DNA"/>
</dbReference>
<keyword evidence="1" id="KW-0472">Membrane</keyword>
<sequence length="81" mass="9282">MKNLSIHFILGLMSLLIGSHFLMQNNGYNPMNFTTDLTPGHLLIALGVILLLYCFGVFFYELSRMNRTDKNQEKSKDEALK</sequence>
<comment type="caution">
    <text evidence="2">The sequence shown here is derived from an EMBL/GenBank/DDBJ whole genome shotgun (WGS) entry which is preliminary data.</text>
</comment>
<dbReference type="Proteomes" id="UP000622610">
    <property type="component" value="Unassembled WGS sequence"/>
</dbReference>
<reference evidence="2" key="2">
    <citation type="submission" date="2020-09" db="EMBL/GenBank/DDBJ databases">
        <authorList>
            <person name="Sun Q."/>
            <person name="Sedlacek I."/>
        </authorList>
    </citation>
    <scope>NUCLEOTIDE SEQUENCE</scope>
    <source>
        <strain evidence="2">CCM 8433</strain>
    </source>
</reference>
<reference evidence="2" key="1">
    <citation type="journal article" date="2014" name="Int. J. Syst. Evol. Microbiol.">
        <title>Complete genome sequence of Corynebacterium casei LMG S-19264T (=DSM 44701T), isolated from a smear-ripened cheese.</title>
        <authorList>
            <consortium name="US DOE Joint Genome Institute (JGI-PGF)"/>
            <person name="Walter F."/>
            <person name="Albersmeier A."/>
            <person name="Kalinowski J."/>
            <person name="Ruckert C."/>
        </authorList>
    </citation>
    <scope>NUCLEOTIDE SEQUENCE</scope>
    <source>
        <strain evidence="2">CCM 8433</strain>
    </source>
</reference>